<comment type="caution">
    <text evidence="1">The sequence shown here is derived from an EMBL/GenBank/DDBJ whole genome shotgun (WGS) entry which is preliminary data.</text>
</comment>
<dbReference type="GO" id="GO:0008168">
    <property type="term" value="F:methyltransferase activity"/>
    <property type="evidence" value="ECO:0007669"/>
    <property type="project" value="TreeGrafter"/>
</dbReference>
<name>A0AAV6WR78_9LAMI</name>
<protein>
    <recommendedName>
        <fullName evidence="3">Cyclopropane-fatty-acyl-phospholipid synthase</fullName>
    </recommendedName>
</protein>
<evidence type="ECO:0000313" key="1">
    <source>
        <dbReference type="EMBL" id="KAG8370324.1"/>
    </source>
</evidence>
<dbReference type="SUPFAM" id="SSF53335">
    <property type="entry name" value="S-adenosyl-L-methionine-dependent methyltransferases"/>
    <property type="match status" value="1"/>
</dbReference>
<dbReference type="Pfam" id="PF02353">
    <property type="entry name" value="CMAS"/>
    <property type="match status" value="1"/>
</dbReference>
<dbReference type="AlphaFoldDB" id="A0AAV6WR78"/>
<dbReference type="Proteomes" id="UP000826271">
    <property type="component" value="Unassembled WGS sequence"/>
</dbReference>
<evidence type="ECO:0000313" key="2">
    <source>
        <dbReference type="Proteomes" id="UP000826271"/>
    </source>
</evidence>
<proteinExistence type="predicted"/>
<sequence>MDNDKGCITYWLNAVQNISEMGFPLLLTLDPPYTSENTLVKWSISYPIILSVASSKALLELNVIQGKRTVWFRGAYQGYCFHDDGLKIATEADLGLVDAYINGDFSLIDKNEGLFNLFLSNELFSLFLDETMSYTCAVFKTADEDLKRAQLRKIHMLIEKARINKEHHVLEIGCGWGNLALEVVKLTGCKYTGITLSEKQLQYAESKVKEVDLQDRIEFILCDYRQLPKTYKYDRIIACGMIESVGHEFYEEFFRCCGSVLVENGLFVLQFISIADEKYDEFRLSPGFIKEYIFPGGNLASLSRVTSGIAIASRLR</sequence>
<dbReference type="PANTHER" id="PTHR43675:SF30">
    <property type="entry name" value="CYCLOPROPANE-FATTY-ACYL-PHOSPHOLIPID SYNTHASE"/>
    <property type="match status" value="1"/>
</dbReference>
<organism evidence="1 2">
    <name type="scientific">Buddleja alternifolia</name>
    <dbReference type="NCBI Taxonomy" id="168488"/>
    <lineage>
        <taxon>Eukaryota</taxon>
        <taxon>Viridiplantae</taxon>
        <taxon>Streptophyta</taxon>
        <taxon>Embryophyta</taxon>
        <taxon>Tracheophyta</taxon>
        <taxon>Spermatophyta</taxon>
        <taxon>Magnoliopsida</taxon>
        <taxon>eudicotyledons</taxon>
        <taxon>Gunneridae</taxon>
        <taxon>Pentapetalae</taxon>
        <taxon>asterids</taxon>
        <taxon>lamiids</taxon>
        <taxon>Lamiales</taxon>
        <taxon>Scrophulariaceae</taxon>
        <taxon>Buddlejeae</taxon>
        <taxon>Buddleja</taxon>
    </lineage>
</organism>
<accession>A0AAV6WR78</accession>
<dbReference type="PANTHER" id="PTHR43675">
    <property type="entry name" value="ARSENITE METHYLTRANSFERASE"/>
    <property type="match status" value="1"/>
</dbReference>
<reference evidence="1" key="1">
    <citation type="submission" date="2019-10" db="EMBL/GenBank/DDBJ databases">
        <authorList>
            <person name="Zhang R."/>
            <person name="Pan Y."/>
            <person name="Wang J."/>
            <person name="Ma R."/>
            <person name="Yu S."/>
        </authorList>
    </citation>
    <scope>NUCLEOTIDE SEQUENCE</scope>
    <source>
        <strain evidence="1">LA-IB0</strain>
        <tissue evidence="1">Leaf</tissue>
    </source>
</reference>
<dbReference type="InterPro" id="IPR026669">
    <property type="entry name" value="Arsenite_MeTrfase-like"/>
</dbReference>
<dbReference type="InterPro" id="IPR029063">
    <property type="entry name" value="SAM-dependent_MTases_sf"/>
</dbReference>
<dbReference type="EMBL" id="WHWC01000014">
    <property type="protein sequence ID" value="KAG8370324.1"/>
    <property type="molecule type" value="Genomic_DNA"/>
</dbReference>
<dbReference type="CDD" id="cd02440">
    <property type="entry name" value="AdoMet_MTases"/>
    <property type="match status" value="1"/>
</dbReference>
<keyword evidence="2" id="KW-1185">Reference proteome</keyword>
<dbReference type="Gene3D" id="3.40.50.150">
    <property type="entry name" value="Vaccinia Virus protein VP39"/>
    <property type="match status" value="1"/>
</dbReference>
<gene>
    <name evidence="1" type="ORF">BUALT_Bualt14G0105000</name>
</gene>
<evidence type="ECO:0008006" key="3">
    <source>
        <dbReference type="Google" id="ProtNLM"/>
    </source>
</evidence>